<feature type="binding site" evidence="10">
    <location>
        <position position="164"/>
    </location>
    <ligand>
        <name>NAD(+)</name>
        <dbReference type="ChEBI" id="CHEBI:57540"/>
    </ligand>
</feature>
<keyword evidence="4" id="KW-0276">Fatty acid metabolism</keyword>
<evidence type="ECO:0000256" key="1">
    <source>
        <dbReference type="ARBA" id="ARBA00005189"/>
    </source>
</evidence>
<comment type="caution">
    <text evidence="12">The sequence shown here is derived from an EMBL/GenBank/DDBJ whole genome shotgun (WGS) entry which is preliminary data.</text>
</comment>
<keyword evidence="7 8" id="KW-0275">Fatty acid biosynthesis</keyword>
<sequence length="279" mass="29608">MIPHDGRRYLVTGVLNEDSIAWHTAAALQSAGAEVILTGFGRSRRITELAAAQLPKPAPVLELDATNADDYRRLAADLAGRWPSLDGIVHAIAAAPADAHSGNFLTTPPRSAVAAFHTATVSLHSLTVHLLDLLRRSPDGASIVALDFDAATAWYGYDWMGVSKAALESLSRYLALYLGSSRIRVNLVAVGPVETIAGSAISTFDDLARRWEREAPLGWDRRDSRVAAGAVLFLLSGLARGITGEILHVDGGMHAVSLGVRDGRPPGGADRPPPSDEET</sequence>
<dbReference type="UniPathway" id="UPA00915"/>
<evidence type="ECO:0000256" key="5">
    <source>
        <dbReference type="ARBA" id="ARBA00023002"/>
    </source>
</evidence>
<organism evidence="12 13">
    <name type="scientific">Pseudosporangium ferrugineum</name>
    <dbReference type="NCBI Taxonomy" id="439699"/>
    <lineage>
        <taxon>Bacteria</taxon>
        <taxon>Bacillati</taxon>
        <taxon>Actinomycetota</taxon>
        <taxon>Actinomycetes</taxon>
        <taxon>Micromonosporales</taxon>
        <taxon>Micromonosporaceae</taxon>
        <taxon>Pseudosporangium</taxon>
    </lineage>
</organism>
<keyword evidence="5 8" id="KW-0560">Oxidoreductase</keyword>
<keyword evidence="13" id="KW-1185">Reference proteome</keyword>
<evidence type="ECO:0000256" key="10">
    <source>
        <dbReference type="PIRSR" id="PIRSR000094-3"/>
    </source>
</evidence>
<dbReference type="InterPro" id="IPR002347">
    <property type="entry name" value="SDR_fam"/>
</dbReference>
<feature type="binding site" evidence="10">
    <location>
        <position position="13"/>
    </location>
    <ligand>
        <name>NAD(+)</name>
        <dbReference type="ChEBI" id="CHEBI:57540"/>
    </ligand>
</feature>
<reference evidence="12 13" key="1">
    <citation type="submission" date="2018-03" db="EMBL/GenBank/DDBJ databases">
        <title>Genomic Encyclopedia of Archaeal and Bacterial Type Strains, Phase II (KMG-II): from individual species to whole genera.</title>
        <authorList>
            <person name="Goeker M."/>
        </authorList>
    </citation>
    <scope>NUCLEOTIDE SEQUENCE [LARGE SCALE GENOMIC DNA]</scope>
    <source>
        <strain evidence="12 13">DSM 45348</strain>
    </source>
</reference>
<evidence type="ECO:0000256" key="2">
    <source>
        <dbReference type="ARBA" id="ARBA00009233"/>
    </source>
</evidence>
<dbReference type="InterPro" id="IPR014358">
    <property type="entry name" value="Enoyl-ACP_Rdtase_NADH"/>
</dbReference>
<evidence type="ECO:0000256" key="4">
    <source>
        <dbReference type="ARBA" id="ARBA00022832"/>
    </source>
</evidence>
<dbReference type="Proteomes" id="UP000239209">
    <property type="component" value="Unassembled WGS sequence"/>
</dbReference>
<keyword evidence="6" id="KW-0443">Lipid metabolism</keyword>
<feature type="region of interest" description="Disordered" evidence="11">
    <location>
        <begin position="258"/>
        <end position="279"/>
    </location>
</feature>
<dbReference type="EMBL" id="PVZG01000004">
    <property type="protein sequence ID" value="PRY30498.1"/>
    <property type="molecule type" value="Genomic_DNA"/>
</dbReference>
<feature type="binding site" evidence="10">
    <location>
        <begin position="193"/>
        <end position="197"/>
    </location>
    <ligand>
        <name>NAD(+)</name>
        <dbReference type="ChEBI" id="CHEBI:57540"/>
    </ligand>
</feature>
<protein>
    <recommendedName>
        <fullName evidence="8">Enoyl-[acyl-carrier-protein] reductase [NADH]</fullName>
        <ecNumber evidence="8">1.3.1.9</ecNumber>
    </recommendedName>
</protein>
<evidence type="ECO:0000256" key="7">
    <source>
        <dbReference type="ARBA" id="ARBA00023160"/>
    </source>
</evidence>
<dbReference type="OrthoDB" id="9803628at2"/>
<proteinExistence type="inferred from homology"/>
<dbReference type="EC" id="1.3.1.9" evidence="8"/>
<keyword evidence="3 8" id="KW-0444">Lipid biosynthesis</keyword>
<feature type="binding site" evidence="9">
    <location>
        <position position="95"/>
    </location>
    <ligand>
        <name>substrate</name>
    </ligand>
</feature>
<dbReference type="AlphaFoldDB" id="A0A2T0SAQ6"/>
<evidence type="ECO:0000256" key="6">
    <source>
        <dbReference type="ARBA" id="ARBA00023098"/>
    </source>
</evidence>
<dbReference type="SUPFAM" id="SSF51735">
    <property type="entry name" value="NAD(P)-binding Rossmann-fold domains"/>
    <property type="match status" value="1"/>
</dbReference>
<dbReference type="Pfam" id="PF13561">
    <property type="entry name" value="adh_short_C2"/>
    <property type="match status" value="1"/>
</dbReference>
<feature type="binding site" evidence="10">
    <location>
        <position position="92"/>
    </location>
    <ligand>
        <name>NAD(+)</name>
        <dbReference type="ChEBI" id="CHEBI:57540"/>
    </ligand>
</feature>
<evidence type="ECO:0000256" key="8">
    <source>
        <dbReference type="PIRNR" id="PIRNR000094"/>
    </source>
</evidence>
<dbReference type="Gene3D" id="3.40.50.720">
    <property type="entry name" value="NAD(P)-binding Rossmann-like Domain"/>
    <property type="match status" value="1"/>
</dbReference>
<evidence type="ECO:0000256" key="9">
    <source>
        <dbReference type="PIRSR" id="PIRSR000094-2"/>
    </source>
</evidence>
<dbReference type="InterPro" id="IPR036291">
    <property type="entry name" value="NAD(P)-bd_dom_sf"/>
</dbReference>
<dbReference type="PIRSF" id="PIRSF000094">
    <property type="entry name" value="Enoyl-ACP_rdct"/>
    <property type="match status" value="1"/>
</dbReference>
<accession>A0A2T0SAQ6</accession>
<dbReference type="NCBIfam" id="NF005908">
    <property type="entry name" value="PRK07889.1"/>
    <property type="match status" value="1"/>
</dbReference>
<evidence type="ECO:0000313" key="13">
    <source>
        <dbReference type="Proteomes" id="UP000239209"/>
    </source>
</evidence>
<comment type="catalytic activity">
    <reaction evidence="8">
        <text>a 2,3-saturated acyl-[ACP] + NAD(+) = a (2E)-enoyl-[ACP] + NADH + H(+)</text>
        <dbReference type="Rhea" id="RHEA:10240"/>
        <dbReference type="Rhea" id="RHEA-COMP:9925"/>
        <dbReference type="Rhea" id="RHEA-COMP:9926"/>
        <dbReference type="ChEBI" id="CHEBI:15378"/>
        <dbReference type="ChEBI" id="CHEBI:57540"/>
        <dbReference type="ChEBI" id="CHEBI:57945"/>
        <dbReference type="ChEBI" id="CHEBI:78784"/>
        <dbReference type="ChEBI" id="CHEBI:78785"/>
        <dbReference type="EC" id="1.3.1.9"/>
    </reaction>
</comment>
<dbReference type="PANTHER" id="PTHR43159:SF2">
    <property type="entry name" value="ENOYL-[ACYL-CARRIER-PROTEIN] REDUCTASE [NADH], CHLOROPLASTIC"/>
    <property type="match status" value="1"/>
</dbReference>
<name>A0A2T0SAQ6_9ACTN</name>
<evidence type="ECO:0000256" key="3">
    <source>
        <dbReference type="ARBA" id="ARBA00022516"/>
    </source>
</evidence>
<evidence type="ECO:0000313" key="12">
    <source>
        <dbReference type="EMBL" id="PRY30498.1"/>
    </source>
</evidence>
<gene>
    <name evidence="12" type="ORF">CLV70_10450</name>
</gene>
<comment type="pathway">
    <text evidence="1">Lipid metabolism.</text>
</comment>
<dbReference type="RefSeq" id="WP_106126143.1">
    <property type="nucleotide sequence ID" value="NZ_PVZG01000004.1"/>
</dbReference>
<comment type="similarity">
    <text evidence="2 8">Belongs to the short-chain dehydrogenases/reductases (SDR) family. FabI subfamily.</text>
</comment>
<dbReference type="GO" id="GO:0004318">
    <property type="term" value="F:enoyl-[acyl-carrier-protein] reductase (NADH) activity"/>
    <property type="evidence" value="ECO:0007669"/>
    <property type="project" value="UniProtKB-EC"/>
</dbReference>
<keyword evidence="8 10" id="KW-0520">NAD</keyword>
<dbReference type="PANTHER" id="PTHR43159">
    <property type="entry name" value="ENOYL-[ACYL-CARRIER-PROTEIN] REDUCTASE"/>
    <property type="match status" value="1"/>
</dbReference>
<feature type="binding site" evidence="10">
    <location>
        <begin position="19"/>
        <end position="20"/>
    </location>
    <ligand>
        <name>NAD(+)</name>
        <dbReference type="ChEBI" id="CHEBI:57540"/>
    </ligand>
</feature>
<evidence type="ECO:0000256" key="11">
    <source>
        <dbReference type="SAM" id="MobiDB-lite"/>
    </source>
</evidence>
<dbReference type="GO" id="GO:0006633">
    <property type="term" value="P:fatty acid biosynthetic process"/>
    <property type="evidence" value="ECO:0007669"/>
    <property type="project" value="UniProtKB-KW"/>
</dbReference>